<dbReference type="Gene3D" id="3.40.50.10420">
    <property type="entry name" value="NagB/RpiA/CoA transferase-like"/>
    <property type="match status" value="1"/>
</dbReference>
<dbReference type="SUPFAM" id="SSF100950">
    <property type="entry name" value="NagB/RpiA/CoA transferase-like"/>
    <property type="match status" value="1"/>
</dbReference>
<feature type="compositionally biased region" description="Polar residues" evidence="1">
    <location>
        <begin position="32"/>
        <end position="53"/>
    </location>
</feature>
<keyword evidence="4" id="KW-1185">Reference proteome</keyword>
<evidence type="ECO:0000313" key="4">
    <source>
        <dbReference type="Proteomes" id="UP001501337"/>
    </source>
</evidence>
<accession>A0ABP7NL59</accession>
<evidence type="ECO:0000259" key="2">
    <source>
        <dbReference type="Pfam" id="PF02589"/>
    </source>
</evidence>
<comment type="caution">
    <text evidence="3">The sequence shown here is derived from an EMBL/GenBank/DDBJ whole genome shotgun (WGS) entry which is preliminary data.</text>
</comment>
<dbReference type="Pfam" id="PF02589">
    <property type="entry name" value="LUD_dom"/>
    <property type="match status" value="1"/>
</dbReference>
<name>A0ABP7NL59_9GAMM</name>
<feature type="domain" description="LUD" evidence="2">
    <location>
        <begin position="56"/>
        <end position="247"/>
    </location>
</feature>
<feature type="region of interest" description="Disordered" evidence="1">
    <location>
        <begin position="1"/>
        <end position="53"/>
    </location>
</feature>
<dbReference type="InterPro" id="IPR037171">
    <property type="entry name" value="NagB/RpiA_transferase-like"/>
</dbReference>
<sequence>MSDSEQQSARERILDRLTTAQPETAPADNLPMTPSASESDSSARPRSAKQQRQLVSQLADALLASHAEVLHVREDDWPHTLATLAQAEQLRTWLCHPACEAGRMFSTYIGDRQPGALKLRHYSGEYPLPADQAGTRQWPDKAALFHNIDAGLSHATAGIADTGTLLLFSSPTQPRLLSLVPPVHAVTLRYSAIQSNMAECMATNAVFRQRPLPANIIFVSGPSKTADIQQTLAYGAHGPKRLIVMLIDDLAQFSSTSS</sequence>
<dbReference type="RefSeq" id="WP_344802829.1">
    <property type="nucleotide sequence ID" value="NZ_BAABBO010000001.1"/>
</dbReference>
<dbReference type="PANTHER" id="PTHR43682">
    <property type="entry name" value="LACTATE UTILIZATION PROTEIN C"/>
    <property type="match status" value="1"/>
</dbReference>
<reference evidence="4" key="1">
    <citation type="journal article" date="2019" name="Int. J. Syst. Evol. Microbiol.">
        <title>The Global Catalogue of Microorganisms (GCM) 10K type strain sequencing project: providing services to taxonomists for standard genome sequencing and annotation.</title>
        <authorList>
            <consortium name="The Broad Institute Genomics Platform"/>
            <consortium name="The Broad Institute Genome Sequencing Center for Infectious Disease"/>
            <person name="Wu L."/>
            <person name="Ma J."/>
        </authorList>
    </citation>
    <scope>NUCLEOTIDE SEQUENCE [LARGE SCALE GENOMIC DNA]</scope>
    <source>
        <strain evidence="4">JCM 17555</strain>
    </source>
</reference>
<dbReference type="Proteomes" id="UP001501337">
    <property type="component" value="Unassembled WGS sequence"/>
</dbReference>
<proteinExistence type="predicted"/>
<organism evidence="3 4">
    <name type="scientific">Allohahella marinimesophila</name>
    <dbReference type="NCBI Taxonomy" id="1054972"/>
    <lineage>
        <taxon>Bacteria</taxon>
        <taxon>Pseudomonadati</taxon>
        <taxon>Pseudomonadota</taxon>
        <taxon>Gammaproteobacteria</taxon>
        <taxon>Oceanospirillales</taxon>
        <taxon>Hahellaceae</taxon>
        <taxon>Allohahella</taxon>
    </lineage>
</organism>
<evidence type="ECO:0000256" key="1">
    <source>
        <dbReference type="SAM" id="MobiDB-lite"/>
    </source>
</evidence>
<dbReference type="PANTHER" id="PTHR43682:SF1">
    <property type="entry name" value="LACTATE UTILIZATION PROTEIN C"/>
    <property type="match status" value="1"/>
</dbReference>
<dbReference type="InterPro" id="IPR003741">
    <property type="entry name" value="LUD_dom"/>
</dbReference>
<dbReference type="InterPro" id="IPR024185">
    <property type="entry name" value="FTHF_cligase-like_sf"/>
</dbReference>
<evidence type="ECO:0000313" key="3">
    <source>
        <dbReference type="EMBL" id="GAA3948331.1"/>
    </source>
</evidence>
<dbReference type="EMBL" id="BAABBO010000001">
    <property type="protein sequence ID" value="GAA3948331.1"/>
    <property type="molecule type" value="Genomic_DNA"/>
</dbReference>
<gene>
    <name evidence="3" type="ORF">GCM10022278_04410</name>
</gene>
<protein>
    <submittedName>
        <fullName evidence="3">LUD domain-containing protein</fullName>
    </submittedName>
</protein>